<reference evidence="3 4" key="1">
    <citation type="journal article" date="2015" name="BMC Genomics">
        <title>The genome of the truffle-parasite Tolypocladium ophioglossoides and the evolution of antifungal peptaibiotics.</title>
        <authorList>
            <person name="Quandt C.A."/>
            <person name="Bushley K.E."/>
            <person name="Spatafora J.W."/>
        </authorList>
    </citation>
    <scope>NUCLEOTIDE SEQUENCE [LARGE SCALE GENOMIC DNA]</scope>
    <source>
        <strain evidence="3 4">CBS 100239</strain>
    </source>
</reference>
<dbReference type="EMBL" id="LFRF01000042">
    <property type="protein sequence ID" value="KND87092.1"/>
    <property type="molecule type" value="Genomic_DNA"/>
</dbReference>
<accession>A0A0L0MZ33</accession>
<feature type="domain" description="GH16" evidence="2">
    <location>
        <begin position="18"/>
        <end position="286"/>
    </location>
</feature>
<dbReference type="Proteomes" id="UP000036947">
    <property type="component" value="Unassembled WGS sequence"/>
</dbReference>
<gene>
    <name evidence="3" type="ORF">TOPH_08271</name>
</gene>
<evidence type="ECO:0000256" key="1">
    <source>
        <dbReference type="SAM" id="SignalP"/>
    </source>
</evidence>
<dbReference type="PANTHER" id="PTHR10963:SF60">
    <property type="entry name" value="GRAM-NEGATIVE BACTERIA-BINDING PROTEIN 1-RELATED"/>
    <property type="match status" value="1"/>
</dbReference>
<evidence type="ECO:0000259" key="2">
    <source>
        <dbReference type="PROSITE" id="PS51762"/>
    </source>
</evidence>
<dbReference type="CDD" id="cd02182">
    <property type="entry name" value="GH16_Strep_laminarinase_like"/>
    <property type="match status" value="1"/>
</dbReference>
<dbReference type="InterPro" id="IPR050546">
    <property type="entry name" value="Glycosyl_Hydrlase_16"/>
</dbReference>
<sequence length="286" mass="31318">MVYFPSVVALLALVSTAHAWDGPSYSGFKVVWQDSFNGGSGESPNSGNWNLITGHLGYNNELETYTSSTRNVQIRGGATVQIVPWQDGSVQGGWSSGRMESKYVFTPTAGGVTRAEAQIRFGTNSIDRKQGIWPAFWMLGDALRHGVGWPDCGEVDALETINGRLTGYGTVHCDVNPGGICNEGSGIGGNIGIPDQGWHTWRVDFDRRSGNWRDHSITWYMDGTQFHQVTGDRINNEGVWNRLCHSPLYFILNVAVGGTWPGNPNDSTQDGYGSMMEVAYVAHYTD</sequence>
<keyword evidence="1" id="KW-0732">Signal</keyword>
<dbReference type="GO" id="GO:0005975">
    <property type="term" value="P:carbohydrate metabolic process"/>
    <property type="evidence" value="ECO:0007669"/>
    <property type="project" value="InterPro"/>
</dbReference>
<dbReference type="InterPro" id="IPR013320">
    <property type="entry name" value="ConA-like_dom_sf"/>
</dbReference>
<evidence type="ECO:0000313" key="3">
    <source>
        <dbReference type="EMBL" id="KND87092.1"/>
    </source>
</evidence>
<dbReference type="Gene3D" id="2.60.120.200">
    <property type="match status" value="1"/>
</dbReference>
<dbReference type="Pfam" id="PF00722">
    <property type="entry name" value="Glyco_hydro_16"/>
    <property type="match status" value="1"/>
</dbReference>
<evidence type="ECO:0000313" key="4">
    <source>
        <dbReference type="Proteomes" id="UP000036947"/>
    </source>
</evidence>
<organism evidence="3 4">
    <name type="scientific">Tolypocladium ophioglossoides (strain CBS 100239)</name>
    <name type="common">Snaketongue truffleclub</name>
    <name type="synonym">Elaphocordyceps ophioglossoides</name>
    <dbReference type="NCBI Taxonomy" id="1163406"/>
    <lineage>
        <taxon>Eukaryota</taxon>
        <taxon>Fungi</taxon>
        <taxon>Dikarya</taxon>
        <taxon>Ascomycota</taxon>
        <taxon>Pezizomycotina</taxon>
        <taxon>Sordariomycetes</taxon>
        <taxon>Hypocreomycetidae</taxon>
        <taxon>Hypocreales</taxon>
        <taxon>Ophiocordycipitaceae</taxon>
        <taxon>Tolypocladium</taxon>
    </lineage>
</organism>
<feature type="chain" id="PRO_5005544677" evidence="1">
    <location>
        <begin position="20"/>
        <end position="286"/>
    </location>
</feature>
<dbReference type="PANTHER" id="PTHR10963">
    <property type="entry name" value="GLYCOSYL HYDROLASE-RELATED"/>
    <property type="match status" value="1"/>
</dbReference>
<dbReference type="AlphaFoldDB" id="A0A0L0MZ33"/>
<proteinExistence type="predicted"/>
<dbReference type="PROSITE" id="PS51762">
    <property type="entry name" value="GH16_2"/>
    <property type="match status" value="1"/>
</dbReference>
<dbReference type="STRING" id="1163406.A0A0L0MZ33"/>
<feature type="signal peptide" evidence="1">
    <location>
        <begin position="1"/>
        <end position="19"/>
    </location>
</feature>
<keyword evidence="4" id="KW-1185">Reference proteome</keyword>
<dbReference type="InterPro" id="IPR000757">
    <property type="entry name" value="Beta-glucanase-like"/>
</dbReference>
<dbReference type="GO" id="GO:0004553">
    <property type="term" value="F:hydrolase activity, hydrolyzing O-glycosyl compounds"/>
    <property type="evidence" value="ECO:0007669"/>
    <property type="project" value="InterPro"/>
</dbReference>
<comment type="caution">
    <text evidence="3">The sequence shown here is derived from an EMBL/GenBank/DDBJ whole genome shotgun (WGS) entry which is preliminary data.</text>
</comment>
<name>A0A0L0MZ33_TOLOC</name>
<dbReference type="OrthoDB" id="192832at2759"/>
<protein>
    <submittedName>
        <fullName evidence="3">Glucan endo-1,3-beta-glucosidase A1</fullName>
    </submittedName>
</protein>
<dbReference type="SUPFAM" id="SSF49899">
    <property type="entry name" value="Concanavalin A-like lectins/glucanases"/>
    <property type="match status" value="1"/>
</dbReference>